<dbReference type="AlphaFoldDB" id="Q2SDW2"/>
<dbReference type="HOGENOM" id="CLU_003728_7_1_6"/>
<evidence type="ECO:0000313" key="3">
    <source>
        <dbReference type="Proteomes" id="UP000000238"/>
    </source>
</evidence>
<keyword evidence="3" id="KW-1185">Reference proteome</keyword>
<accession>Q2SDW2</accession>
<dbReference type="STRING" id="349521.HCH_04458"/>
<dbReference type="Pfam" id="PF13181">
    <property type="entry name" value="TPR_8"/>
    <property type="match status" value="1"/>
</dbReference>
<dbReference type="SMART" id="SM00028">
    <property type="entry name" value="TPR"/>
    <property type="match status" value="1"/>
</dbReference>
<dbReference type="EMBL" id="CP000155">
    <property type="protein sequence ID" value="ABC31162.1"/>
    <property type="molecule type" value="Genomic_DNA"/>
</dbReference>
<dbReference type="eggNOG" id="COG3063">
    <property type="taxonomic scope" value="Bacteria"/>
</dbReference>
<dbReference type="Pfam" id="PF13432">
    <property type="entry name" value="TPR_16"/>
    <property type="match status" value="1"/>
</dbReference>
<dbReference type="InterPro" id="IPR019734">
    <property type="entry name" value="TPR_rpt"/>
</dbReference>
<organism evidence="2 3">
    <name type="scientific">Hahella chejuensis (strain KCTC 2396)</name>
    <dbReference type="NCBI Taxonomy" id="349521"/>
    <lineage>
        <taxon>Bacteria</taxon>
        <taxon>Pseudomonadati</taxon>
        <taxon>Pseudomonadota</taxon>
        <taxon>Gammaproteobacteria</taxon>
        <taxon>Oceanospirillales</taxon>
        <taxon>Hahellaceae</taxon>
        <taxon>Hahella</taxon>
    </lineage>
</organism>
<protein>
    <submittedName>
        <fullName evidence="2">Tfp pilus assembly protein PilF</fullName>
    </submittedName>
</protein>
<dbReference type="Proteomes" id="UP000000238">
    <property type="component" value="Chromosome"/>
</dbReference>
<feature type="repeat" description="TPR" evidence="1">
    <location>
        <begin position="65"/>
        <end position="98"/>
    </location>
</feature>
<evidence type="ECO:0000256" key="1">
    <source>
        <dbReference type="PROSITE-ProRule" id="PRU00339"/>
    </source>
</evidence>
<evidence type="ECO:0000313" key="2">
    <source>
        <dbReference type="EMBL" id="ABC31162.1"/>
    </source>
</evidence>
<name>Q2SDW2_HAHCH</name>
<keyword evidence="1" id="KW-0802">TPR repeat</keyword>
<sequence>MGLVYQRQKEPFLAEKQFKSALRSDASFTRGRTYYAAYLYEQGRFKEAVEQFEKASGDVSYEGRAQVFSNIGLIRLRLGDIDQSIKAYEKSLTLRHEQPNAVLALSSLYFEKRELVKADKLYGAFWEAVRRGGASHSPASLALGIKIAREKKDLNEEASLMLLLKNMFPNSAEYKTMKGSS</sequence>
<dbReference type="InterPro" id="IPR011990">
    <property type="entry name" value="TPR-like_helical_dom_sf"/>
</dbReference>
<dbReference type="PROSITE" id="PS50005">
    <property type="entry name" value="TPR"/>
    <property type="match status" value="1"/>
</dbReference>
<dbReference type="SUPFAM" id="SSF48452">
    <property type="entry name" value="TPR-like"/>
    <property type="match status" value="1"/>
</dbReference>
<dbReference type="Gene3D" id="1.25.40.10">
    <property type="entry name" value="Tetratricopeptide repeat domain"/>
    <property type="match status" value="1"/>
</dbReference>
<proteinExistence type="predicted"/>
<dbReference type="KEGG" id="hch:HCH_04458"/>
<reference evidence="2 3" key="1">
    <citation type="journal article" date="2005" name="Nucleic Acids Res.">
        <title>Genomic blueprint of Hahella chejuensis, a marine microbe producing an algicidal agent.</title>
        <authorList>
            <person name="Jeong H."/>
            <person name="Yim J.H."/>
            <person name="Lee C."/>
            <person name="Choi S.-H."/>
            <person name="Park Y.K."/>
            <person name="Yoon S.H."/>
            <person name="Hur C.-G."/>
            <person name="Kang H.-Y."/>
            <person name="Kim D."/>
            <person name="Lee H.H."/>
            <person name="Park K.H."/>
            <person name="Park S.-H."/>
            <person name="Park H.-S."/>
            <person name="Lee H.K."/>
            <person name="Oh T.K."/>
            <person name="Kim J.F."/>
        </authorList>
    </citation>
    <scope>NUCLEOTIDE SEQUENCE [LARGE SCALE GENOMIC DNA]</scope>
    <source>
        <strain evidence="2 3">KCTC 2396</strain>
    </source>
</reference>
<gene>
    <name evidence="2" type="ordered locus">HCH_04458</name>
</gene>